<dbReference type="InterPro" id="IPR052339">
    <property type="entry name" value="Fe-S_Maturation_MIP18"/>
</dbReference>
<dbReference type="AlphaFoldDB" id="Q4J768"/>
<dbReference type="Proteomes" id="UP000001018">
    <property type="component" value="Chromosome"/>
</dbReference>
<evidence type="ECO:0000259" key="1">
    <source>
        <dbReference type="Pfam" id="PF01883"/>
    </source>
</evidence>
<dbReference type="PANTHER" id="PTHR42831">
    <property type="entry name" value="FE-S PROTEIN MATURATION AUXILIARY FACTOR YITW"/>
    <property type="match status" value="1"/>
</dbReference>
<accession>Q4J768</accession>
<dbReference type="EMBL" id="CP000077">
    <property type="protein sequence ID" value="AAY81363.1"/>
    <property type="molecule type" value="Genomic_DNA"/>
</dbReference>
<dbReference type="Pfam" id="PF01883">
    <property type="entry name" value="FeS_assembly_P"/>
    <property type="match status" value="1"/>
</dbReference>
<dbReference type="HOGENOM" id="CLU_091588_2_2_2"/>
<organism evidence="2 3">
    <name type="scientific">Sulfolobus acidocaldarius (strain ATCC 33909 / DSM 639 / JCM 8929 / NBRC 15157 / NCIMB 11770)</name>
    <dbReference type="NCBI Taxonomy" id="330779"/>
    <lineage>
        <taxon>Archaea</taxon>
        <taxon>Thermoproteota</taxon>
        <taxon>Thermoprotei</taxon>
        <taxon>Sulfolobales</taxon>
        <taxon>Sulfolobaceae</taxon>
        <taxon>Sulfolobus</taxon>
    </lineage>
</organism>
<reference evidence="2 3" key="1">
    <citation type="journal article" date="2005" name="J. Bacteriol.">
        <title>The genome of Sulfolobus acidocaldarius, a model organism of the Crenarchaeota.</title>
        <authorList>
            <person name="Chen L."/>
            <person name="Brugger K."/>
            <person name="Skovgaard M."/>
            <person name="Redder P."/>
            <person name="She Q."/>
            <person name="Torarinsson E."/>
            <person name="Greve B."/>
            <person name="Awayez M."/>
            <person name="Zibat A."/>
            <person name="Klenk H.-P."/>
            <person name="Garrett R.A."/>
        </authorList>
    </citation>
    <scope>NUCLEOTIDE SEQUENCE [LARGE SCALE GENOMIC DNA]</scope>
    <source>
        <strain evidence="3">ATCC 33909 / DSM 639 / JCM 8929 / NBRC 15157 / NCIMB 11770</strain>
    </source>
</reference>
<dbReference type="SUPFAM" id="SSF117916">
    <property type="entry name" value="Fe-S cluster assembly (FSCA) domain-like"/>
    <property type="match status" value="1"/>
</dbReference>
<dbReference type="PATRIC" id="fig|330779.12.peg.2068"/>
<evidence type="ECO:0000313" key="3">
    <source>
        <dbReference type="Proteomes" id="UP000001018"/>
    </source>
</evidence>
<dbReference type="InterPro" id="IPR034904">
    <property type="entry name" value="FSCA_dom_sf"/>
</dbReference>
<feature type="domain" description="MIP18 family-like" evidence="1">
    <location>
        <begin position="9"/>
        <end position="82"/>
    </location>
</feature>
<dbReference type="Gene3D" id="3.30.300.130">
    <property type="entry name" value="Fe-S cluster assembly (FSCA)"/>
    <property type="match status" value="1"/>
</dbReference>
<evidence type="ECO:0000313" key="2">
    <source>
        <dbReference type="EMBL" id="AAY81363.1"/>
    </source>
</evidence>
<dbReference type="InterPro" id="IPR002744">
    <property type="entry name" value="MIP18-like"/>
</dbReference>
<dbReference type="PANTHER" id="PTHR42831:SF1">
    <property type="entry name" value="FE-S PROTEIN MATURATION AUXILIARY FACTOR YITW"/>
    <property type="match status" value="1"/>
</dbReference>
<sequence length="122" mass="14249">MTVNVDEWKKKIMEGLKDVYDPEIPIDIVNLGLIYELRISEEGDVYIRVGVTTPYCPVTEDIAYTVEQVIKETVNAKSINVELDLDTRWTPLMMTDEGKETFKKRFGYDIVQMWKMQHGEEQ</sequence>
<dbReference type="eggNOG" id="arCOG01845">
    <property type="taxonomic scope" value="Archaea"/>
</dbReference>
<protein>
    <submittedName>
        <fullName evidence="2">Conserved protein</fullName>
    </submittedName>
</protein>
<keyword evidence="3" id="KW-1185">Reference proteome</keyword>
<dbReference type="KEGG" id="sai:Saci_2069"/>
<proteinExistence type="predicted"/>
<name>Q4J768_SULAC</name>
<dbReference type="STRING" id="330779.Saci_2069"/>
<gene>
    <name evidence="2" type="ordered locus">Saci_2069</name>
</gene>